<evidence type="ECO:0000256" key="6">
    <source>
        <dbReference type="ARBA" id="ARBA00022679"/>
    </source>
</evidence>
<evidence type="ECO:0000313" key="17">
    <source>
        <dbReference type="EMBL" id="TCK07442.1"/>
    </source>
</evidence>
<dbReference type="SUPFAM" id="SSF55890">
    <property type="entry name" value="Sporulation response regulatory protein Spo0B"/>
    <property type="match status" value="1"/>
</dbReference>
<dbReference type="GO" id="GO:0005524">
    <property type="term" value="F:ATP binding"/>
    <property type="evidence" value="ECO:0007669"/>
    <property type="project" value="UniProtKB-KW"/>
</dbReference>
<dbReference type="SUPFAM" id="SSF55874">
    <property type="entry name" value="ATPase domain of HSP90 chaperone/DNA topoisomerase II/histidine kinase"/>
    <property type="match status" value="1"/>
</dbReference>
<dbReference type="EMBL" id="SMFU01000008">
    <property type="protein sequence ID" value="TCK07442.1"/>
    <property type="molecule type" value="Genomic_DNA"/>
</dbReference>
<gene>
    <name evidence="17" type="ORF">CLV83_2309</name>
</gene>
<dbReference type="RefSeq" id="WP_132292066.1">
    <property type="nucleotide sequence ID" value="NZ_SMFU01000008.1"/>
</dbReference>
<dbReference type="PANTHER" id="PTHR43547:SF3">
    <property type="entry name" value="SENSOR PROTEIN CITS"/>
    <property type="match status" value="1"/>
</dbReference>
<dbReference type="InterPro" id="IPR039506">
    <property type="entry name" value="SPOB_a"/>
</dbReference>
<evidence type="ECO:0000256" key="12">
    <source>
        <dbReference type="ARBA" id="ARBA00023012"/>
    </source>
</evidence>
<dbReference type="OrthoDB" id="9792686at2"/>
<proteinExistence type="predicted"/>
<organism evidence="17 18">
    <name type="scientific">Marinobacterium mangrovicola</name>
    <dbReference type="NCBI Taxonomy" id="1476959"/>
    <lineage>
        <taxon>Bacteria</taxon>
        <taxon>Pseudomonadati</taxon>
        <taxon>Pseudomonadota</taxon>
        <taxon>Gammaproteobacteria</taxon>
        <taxon>Oceanospirillales</taxon>
        <taxon>Oceanospirillaceae</taxon>
        <taxon>Marinobacterium</taxon>
    </lineage>
</organism>
<evidence type="ECO:0000256" key="8">
    <source>
        <dbReference type="ARBA" id="ARBA00022741"/>
    </source>
</evidence>
<evidence type="ECO:0000259" key="16">
    <source>
        <dbReference type="PROSITE" id="PS50112"/>
    </source>
</evidence>
<comment type="caution">
    <text evidence="17">The sequence shown here is derived from an EMBL/GenBank/DDBJ whole genome shotgun (WGS) entry which is preliminary data.</text>
</comment>
<evidence type="ECO:0000256" key="1">
    <source>
        <dbReference type="ARBA" id="ARBA00000085"/>
    </source>
</evidence>
<keyword evidence="18" id="KW-1185">Reference proteome</keyword>
<evidence type="ECO:0000259" key="15">
    <source>
        <dbReference type="PROSITE" id="PS50109"/>
    </source>
</evidence>
<reference evidence="17 18" key="1">
    <citation type="submission" date="2019-03" db="EMBL/GenBank/DDBJ databases">
        <title>Genomic Encyclopedia of Archaeal and Bacterial Type Strains, Phase II (KMG-II): from individual species to whole genera.</title>
        <authorList>
            <person name="Goeker M."/>
        </authorList>
    </citation>
    <scope>NUCLEOTIDE SEQUENCE [LARGE SCALE GENOMIC DNA]</scope>
    <source>
        <strain evidence="17 18">DSM 27697</strain>
    </source>
</reference>
<dbReference type="Gene3D" id="3.30.565.10">
    <property type="entry name" value="Histidine kinase-like ATPase, C-terminal domain"/>
    <property type="match status" value="1"/>
</dbReference>
<keyword evidence="4" id="KW-1003">Cell membrane</keyword>
<feature type="transmembrane region" description="Helical" evidence="14">
    <location>
        <begin position="12"/>
        <end position="32"/>
    </location>
</feature>
<dbReference type="SMART" id="SM00091">
    <property type="entry name" value="PAS"/>
    <property type="match status" value="1"/>
</dbReference>
<keyword evidence="6" id="KW-0808">Transferase</keyword>
<evidence type="ECO:0000256" key="2">
    <source>
        <dbReference type="ARBA" id="ARBA00004651"/>
    </source>
</evidence>
<dbReference type="CDD" id="cd00130">
    <property type="entry name" value="PAS"/>
    <property type="match status" value="1"/>
</dbReference>
<dbReference type="InterPro" id="IPR004358">
    <property type="entry name" value="Sig_transdc_His_kin-like_C"/>
</dbReference>
<keyword evidence="10" id="KW-0067">ATP-binding</keyword>
<keyword evidence="5" id="KW-0597">Phosphoprotein</keyword>
<dbReference type="AlphaFoldDB" id="A0A4R1GS76"/>
<dbReference type="InterPro" id="IPR016120">
    <property type="entry name" value="Sig_transdc_His_kin_SpoOB"/>
</dbReference>
<dbReference type="InterPro" id="IPR029151">
    <property type="entry name" value="Sensor-like_sf"/>
</dbReference>
<dbReference type="GO" id="GO:0006355">
    <property type="term" value="P:regulation of DNA-templated transcription"/>
    <property type="evidence" value="ECO:0007669"/>
    <property type="project" value="InterPro"/>
</dbReference>
<dbReference type="Proteomes" id="UP000294546">
    <property type="component" value="Unassembled WGS sequence"/>
</dbReference>
<sequence length="527" mass="57813">MPRIRLRISTRLMIVLCLLVLVQSVVLGGFALRHLGDSLEEQIAQRAVQLASMVAQTPSIRSAVAANDADATSRIVSELRDATDASFISIGNIEGIRLAHPLPDRIGKPMVGGDNYAVLQEGRTIISSATGSMGPSIRGKAPVFNDIGEVVGVVSVGYLTNQIDNTVLTYQRLVIIVTLALLALSVMIASWIGRRFRAAIFDLEPHEIAALFEERNATLESVREGIIAINNKGLITTFNRAAVDTLDLGTEQLTGRHIREVLPDSRMPALLESGEPEFDKEMLVDGRYLVINRIPIRVKGRITGVVASFRVRDELTMVSRRLTRIRQYAESLRSQAHEYANKLHTIAGLIQLDKSDEALELIGQETRDHQAMLRWLVDSVDDPVVSGCLLGKFNRAHELGLHLEIDPDSHLGPLPVDISTERMVTLIGNLLDNAFDATLSAGNRRIALSMTDIGQDIIIEVEDQGPGIEDDDFARVFERGFSRKAEGRGIGLHLVKEIVSDLGGEVVVENLAAQGARFTLYLPKETH</sequence>
<feature type="domain" description="PAS" evidence="16">
    <location>
        <begin position="219"/>
        <end position="262"/>
    </location>
</feature>
<name>A0A4R1GS76_9GAMM</name>
<evidence type="ECO:0000256" key="14">
    <source>
        <dbReference type="SAM" id="Phobius"/>
    </source>
</evidence>
<dbReference type="FunFam" id="3.30.450.20:FF:000018">
    <property type="entry name" value="Sensor histidine kinase DcuS"/>
    <property type="match status" value="1"/>
</dbReference>
<keyword evidence="8" id="KW-0547">Nucleotide-binding</keyword>
<dbReference type="Pfam" id="PF00989">
    <property type="entry name" value="PAS"/>
    <property type="match status" value="1"/>
</dbReference>
<evidence type="ECO:0000256" key="3">
    <source>
        <dbReference type="ARBA" id="ARBA00012438"/>
    </source>
</evidence>
<feature type="transmembrane region" description="Helical" evidence="14">
    <location>
        <begin position="173"/>
        <end position="193"/>
    </location>
</feature>
<dbReference type="InterPro" id="IPR036890">
    <property type="entry name" value="HATPase_C_sf"/>
</dbReference>
<dbReference type="InterPro" id="IPR005467">
    <property type="entry name" value="His_kinase_dom"/>
</dbReference>
<dbReference type="Pfam" id="PF17203">
    <property type="entry name" value="sCache_3_2"/>
    <property type="match status" value="1"/>
</dbReference>
<keyword evidence="11 14" id="KW-1133">Transmembrane helix</keyword>
<dbReference type="PANTHER" id="PTHR43547">
    <property type="entry name" value="TWO-COMPONENT HISTIDINE KINASE"/>
    <property type="match status" value="1"/>
</dbReference>
<dbReference type="SMART" id="SM00387">
    <property type="entry name" value="HATPase_c"/>
    <property type="match status" value="1"/>
</dbReference>
<dbReference type="GO" id="GO:0005886">
    <property type="term" value="C:plasma membrane"/>
    <property type="evidence" value="ECO:0007669"/>
    <property type="project" value="UniProtKB-SubCell"/>
</dbReference>
<evidence type="ECO:0000256" key="7">
    <source>
        <dbReference type="ARBA" id="ARBA00022692"/>
    </source>
</evidence>
<dbReference type="PRINTS" id="PR00344">
    <property type="entry name" value="BCTRLSENSOR"/>
</dbReference>
<dbReference type="SUPFAM" id="SSF103190">
    <property type="entry name" value="Sensory domain-like"/>
    <property type="match status" value="1"/>
</dbReference>
<dbReference type="Gene3D" id="3.30.450.20">
    <property type="entry name" value="PAS domain"/>
    <property type="match status" value="2"/>
</dbReference>
<dbReference type="PROSITE" id="PS50109">
    <property type="entry name" value="HIS_KIN"/>
    <property type="match status" value="1"/>
</dbReference>
<dbReference type="InterPro" id="IPR035965">
    <property type="entry name" value="PAS-like_dom_sf"/>
</dbReference>
<evidence type="ECO:0000256" key="9">
    <source>
        <dbReference type="ARBA" id="ARBA00022777"/>
    </source>
</evidence>
<keyword evidence="13 14" id="KW-0472">Membrane</keyword>
<dbReference type="InterPro" id="IPR000014">
    <property type="entry name" value="PAS"/>
</dbReference>
<dbReference type="PROSITE" id="PS50112">
    <property type="entry name" value="PAS"/>
    <property type="match status" value="1"/>
</dbReference>
<evidence type="ECO:0000256" key="5">
    <source>
        <dbReference type="ARBA" id="ARBA00022553"/>
    </source>
</evidence>
<dbReference type="InterPro" id="IPR003594">
    <property type="entry name" value="HATPase_dom"/>
</dbReference>
<dbReference type="InterPro" id="IPR033463">
    <property type="entry name" value="sCache_3"/>
</dbReference>
<evidence type="ECO:0000256" key="4">
    <source>
        <dbReference type="ARBA" id="ARBA00022475"/>
    </source>
</evidence>
<dbReference type="EC" id="2.7.13.3" evidence="3"/>
<keyword evidence="7 14" id="KW-0812">Transmembrane</keyword>
<dbReference type="Pfam" id="PF02518">
    <property type="entry name" value="HATPase_c"/>
    <property type="match status" value="1"/>
</dbReference>
<accession>A0A4R1GS76</accession>
<feature type="domain" description="Histidine kinase" evidence="15">
    <location>
        <begin position="334"/>
        <end position="526"/>
    </location>
</feature>
<dbReference type="GO" id="GO:0000155">
    <property type="term" value="F:phosphorelay sensor kinase activity"/>
    <property type="evidence" value="ECO:0007669"/>
    <property type="project" value="InterPro"/>
</dbReference>
<comment type="subcellular location">
    <subcellularLocation>
        <location evidence="2">Cell membrane</location>
        <topology evidence="2">Multi-pass membrane protein</topology>
    </subcellularLocation>
</comment>
<evidence type="ECO:0000313" key="18">
    <source>
        <dbReference type="Proteomes" id="UP000294546"/>
    </source>
</evidence>
<keyword evidence="12" id="KW-0902">Two-component regulatory system</keyword>
<comment type="catalytic activity">
    <reaction evidence="1">
        <text>ATP + protein L-histidine = ADP + protein N-phospho-L-histidine.</text>
        <dbReference type="EC" id="2.7.13.3"/>
    </reaction>
</comment>
<evidence type="ECO:0000256" key="13">
    <source>
        <dbReference type="ARBA" id="ARBA00023136"/>
    </source>
</evidence>
<dbReference type="Pfam" id="PF14689">
    <property type="entry name" value="SPOB_a"/>
    <property type="match status" value="1"/>
</dbReference>
<evidence type="ECO:0000256" key="10">
    <source>
        <dbReference type="ARBA" id="ARBA00022840"/>
    </source>
</evidence>
<evidence type="ECO:0000256" key="11">
    <source>
        <dbReference type="ARBA" id="ARBA00022989"/>
    </source>
</evidence>
<dbReference type="SUPFAM" id="SSF55785">
    <property type="entry name" value="PYP-like sensor domain (PAS domain)"/>
    <property type="match status" value="1"/>
</dbReference>
<keyword evidence="9 17" id="KW-0418">Kinase</keyword>
<dbReference type="InterPro" id="IPR013767">
    <property type="entry name" value="PAS_fold"/>
</dbReference>
<dbReference type="Gene3D" id="1.10.287.130">
    <property type="match status" value="1"/>
</dbReference>
<protein>
    <recommendedName>
        <fullName evidence="3">histidine kinase</fullName>
        <ecNumber evidence="3">2.7.13.3</ecNumber>
    </recommendedName>
</protein>